<dbReference type="InterPro" id="IPR036938">
    <property type="entry name" value="PAP2/HPO_sf"/>
</dbReference>
<keyword evidence="4" id="KW-1185">Reference proteome</keyword>
<feature type="domain" description="Vanadium chloroperoxidase N-terminal" evidence="2">
    <location>
        <begin position="3"/>
        <end position="160"/>
    </location>
</feature>
<evidence type="ECO:0000256" key="1">
    <source>
        <dbReference type="SAM" id="MobiDB-lite"/>
    </source>
</evidence>
<dbReference type="InterPro" id="IPR052559">
    <property type="entry name" value="V-haloperoxidase"/>
</dbReference>
<dbReference type="InterPro" id="IPR016119">
    <property type="entry name" value="Br/Cl_peroxidase_C"/>
</dbReference>
<evidence type="ECO:0000313" key="3">
    <source>
        <dbReference type="EMBL" id="GAA4462152.1"/>
    </source>
</evidence>
<dbReference type="Gene3D" id="1.10.606.10">
    <property type="entry name" value="Vanadium-containing Chloroperoxidase, domain 2"/>
    <property type="match status" value="1"/>
</dbReference>
<reference evidence="4" key="1">
    <citation type="journal article" date="2019" name="Int. J. Syst. Evol. Microbiol.">
        <title>The Global Catalogue of Microorganisms (GCM) 10K type strain sequencing project: providing services to taxonomists for standard genome sequencing and annotation.</title>
        <authorList>
            <consortium name="The Broad Institute Genomics Platform"/>
            <consortium name="The Broad Institute Genome Sequencing Center for Infectious Disease"/>
            <person name="Wu L."/>
            <person name="Ma J."/>
        </authorList>
    </citation>
    <scope>NUCLEOTIDE SEQUENCE [LARGE SCALE GENOMIC DNA]</scope>
    <source>
        <strain evidence="4">JCM 17927</strain>
    </source>
</reference>
<gene>
    <name evidence="3" type="ORF">GCM10023189_38490</name>
</gene>
<dbReference type="PANTHER" id="PTHR34599:SF1">
    <property type="entry name" value="PHOSPHATIDIC ACID PHOSPHATASE TYPE 2_HALOPEROXIDASE DOMAIN-CONTAINING PROTEIN"/>
    <property type="match status" value="1"/>
</dbReference>
<dbReference type="Pfam" id="PF17897">
    <property type="entry name" value="VCPO_N"/>
    <property type="match status" value="1"/>
</dbReference>
<accession>A0ABP8N6G0</accession>
<organism evidence="3 4">
    <name type="scientific">Nibrella saemangeumensis</name>
    <dbReference type="NCBI Taxonomy" id="1084526"/>
    <lineage>
        <taxon>Bacteria</taxon>
        <taxon>Pseudomonadati</taxon>
        <taxon>Bacteroidota</taxon>
        <taxon>Cytophagia</taxon>
        <taxon>Cytophagales</taxon>
        <taxon>Spirosomataceae</taxon>
        <taxon>Nibrella</taxon>
    </lineage>
</organism>
<dbReference type="InterPro" id="IPR041067">
    <property type="entry name" value="VCPO_N"/>
</dbReference>
<comment type="caution">
    <text evidence="3">The sequence shown here is derived from an EMBL/GenBank/DDBJ whole genome shotgun (WGS) entry which is preliminary data.</text>
</comment>
<dbReference type="PANTHER" id="PTHR34599">
    <property type="entry name" value="PEROXIDASE-RELATED"/>
    <property type="match status" value="1"/>
</dbReference>
<proteinExistence type="predicted"/>
<dbReference type="Proteomes" id="UP001501175">
    <property type="component" value="Unassembled WGS sequence"/>
</dbReference>
<feature type="region of interest" description="Disordered" evidence="1">
    <location>
        <begin position="141"/>
        <end position="165"/>
    </location>
</feature>
<dbReference type="EMBL" id="BAABHD010000068">
    <property type="protein sequence ID" value="GAA4462152.1"/>
    <property type="molecule type" value="Genomic_DNA"/>
</dbReference>
<dbReference type="CDD" id="cd03398">
    <property type="entry name" value="PAP2_haloperoxidase"/>
    <property type="match status" value="1"/>
</dbReference>
<protein>
    <recommendedName>
        <fullName evidence="2">Vanadium chloroperoxidase N-terminal domain-containing protein</fullName>
    </recommendedName>
</protein>
<sequence>MDCILFWNEVALEANRVSHTNGKKEQTGPTLSSRALAIVHLAMYEAYARIVNDPQLPPYIPAAVPIIPPAPGASAQAAVATAAHATLSRLYDSQKPFFDQKHLQAVEAAALQGPGLAEGHAFGMQIAQYILNDRKDDPSASDDGYAFSVARGAHRPDPDNSDQGFHAPFYGALSKGFSITDRFELAPPPYNAPDYLRALREVRGRGIAPNLMGTLPNNIPPRITDQTLIGLYWGYDGAAGLGTPPRLYNQIIRVVANDRGNSEAQNARLFTLVNVAMADAGILAWDQKYIHNFWRPVVGIREHDQSMGWETVPQNNVDNDCDSSWLPLGAPATNAMNKNFITTQQTTPTFPFNQVIVGRSKNFTPNFPAYPSGHATFGAAALHMARLFYGPGPGGINNGGVAVGDRNADQLFNSLSFVSEELNGVNQDNEGTVRPRHVRNFPNGGLWQMIEENGRSRVYLGVHWVFDAFAVNNNNRMALNRGLDPANPRIAGIGGVPLGLKIAEDIFSNGMQKSPVMPRPIN</sequence>
<evidence type="ECO:0000313" key="4">
    <source>
        <dbReference type="Proteomes" id="UP001501175"/>
    </source>
</evidence>
<evidence type="ECO:0000259" key="2">
    <source>
        <dbReference type="Pfam" id="PF17897"/>
    </source>
</evidence>
<dbReference type="RefSeq" id="WP_345246035.1">
    <property type="nucleotide sequence ID" value="NZ_BAABHD010000068.1"/>
</dbReference>
<name>A0ABP8N6G0_9BACT</name>
<dbReference type="SUPFAM" id="SSF48317">
    <property type="entry name" value="Acid phosphatase/Vanadium-dependent haloperoxidase"/>
    <property type="match status" value="1"/>
</dbReference>